<dbReference type="AlphaFoldDB" id="A0A0V0GE18"/>
<organism evidence="1">
    <name type="scientific">Solanum chacoense</name>
    <name type="common">Chaco potato</name>
    <dbReference type="NCBI Taxonomy" id="4108"/>
    <lineage>
        <taxon>Eukaryota</taxon>
        <taxon>Viridiplantae</taxon>
        <taxon>Streptophyta</taxon>
        <taxon>Embryophyta</taxon>
        <taxon>Tracheophyta</taxon>
        <taxon>Spermatophyta</taxon>
        <taxon>Magnoliopsida</taxon>
        <taxon>eudicotyledons</taxon>
        <taxon>Gunneridae</taxon>
        <taxon>Pentapetalae</taxon>
        <taxon>asterids</taxon>
        <taxon>lamiids</taxon>
        <taxon>Solanales</taxon>
        <taxon>Solanaceae</taxon>
        <taxon>Solanoideae</taxon>
        <taxon>Solaneae</taxon>
        <taxon>Solanum</taxon>
    </lineage>
</organism>
<sequence>MAFCFSTASDFFNGCEISPLSVTAMLISDRNLGERRRKMDIMLSHFSQGEKATAEGFGEVL</sequence>
<name>A0A0V0GE18_SOLCH</name>
<proteinExistence type="predicted"/>
<feature type="non-terminal residue" evidence="1">
    <location>
        <position position="61"/>
    </location>
</feature>
<reference evidence="1" key="1">
    <citation type="submission" date="2015-12" db="EMBL/GenBank/DDBJ databases">
        <title>Gene expression during late stages of embryo sac development: a critical building block for successful pollen-pistil interactions.</title>
        <authorList>
            <person name="Liu Y."/>
            <person name="Joly V."/>
            <person name="Sabar M."/>
            <person name="Matton D.P."/>
        </authorList>
    </citation>
    <scope>NUCLEOTIDE SEQUENCE</scope>
</reference>
<protein>
    <submittedName>
        <fullName evidence="1">Putative ovule protein</fullName>
    </submittedName>
</protein>
<dbReference type="EMBL" id="GEDG01042458">
    <property type="protein sequence ID" value="JAP06200.1"/>
    <property type="molecule type" value="Transcribed_RNA"/>
</dbReference>
<accession>A0A0V0GE18</accession>
<evidence type="ECO:0000313" key="1">
    <source>
        <dbReference type="EMBL" id="JAP06200.1"/>
    </source>
</evidence>